<dbReference type="Pfam" id="PF23231">
    <property type="entry name" value="HAT_Syf1_CNRKL1_C"/>
    <property type="match status" value="1"/>
</dbReference>
<dbReference type="Proteomes" id="UP000327157">
    <property type="component" value="Chromosome 8"/>
</dbReference>
<sequence>MAKDNNGYKYTDNKLPRAKRVKNKAPAPVQITAEQLLREVLEGQEGEIRHPQQQINDATELADFRLRMRKGFEDQVQRQKRNARVWIKYARWEESQKELDRARSVWERLLEVDYRNHTVWVEYAAMEMKNKMINHARNVWERAVQLLPRVDQLWYKYFHMEEMIGNVACAREIFRRWMDWMPDRQGWIEFIEFELRYNEVDHARAIFEQFVQCHPKADAWIRYAKFEMKNGELARVRDVFQTAVDMLDNDEGAQQLFLAFAEFEEGCKEIERARSIYKLGRDRIPKGKADSLYRMFEEFEERYGDRQAIEDAILNKARFKYEQEVRKNPMDYDAWFGYIRLEENAGNKEKIRQVYDRAIANVPPAQEKRYWQRYIYLWINYALYEEIDARDEDHARAVYRMCLELIPHKKFTFAKMWILAAEFEIRQLKLESARKILGTAVGKAAKGKIFKRYIEIEWQLCNVDRCRKLYEKYLHWSPENCYAWIRYAEFEKRICDTERARSVYELAIGQKQLDKPELLWKSYIDFELAEREFERARNLYRRLLERTQHVKVWISYAAFEASAMVGRDGMRSEDVIEQKEQCIQRARRVFERALDYFRTSAPELKEQRSFEESLSNACQVLMTLSLISKKKRHDMIEILEPFFIRNLLTVEKEMKKTKCRIIVAKKERYRELIKKYNHQSTRLPDDHIQLNFCIISLYIFIISINFPVPSRQSQSSSSTSPSPAGSRPASPSSASSESAATAVSPPISDPPSGSREDSTSETPRRS</sequence>
<comment type="function">
    <text evidence="8">Involved in pre-mRNA splicing and cell cycle progression. Required for the spliceosome assembly and initiation of the DNA replication.</text>
</comment>
<dbReference type="AlphaFoldDB" id="A0A5N5HMF6"/>
<dbReference type="GO" id="GO:0071011">
    <property type="term" value="C:precatalytic spliceosome"/>
    <property type="evidence" value="ECO:0007669"/>
    <property type="project" value="TreeGrafter"/>
</dbReference>
<evidence type="ECO:0000256" key="4">
    <source>
        <dbReference type="ARBA" id="ARBA00022728"/>
    </source>
</evidence>
<protein>
    <submittedName>
        <fullName evidence="12">Crooked neck-like protein 1</fullName>
    </submittedName>
</protein>
<evidence type="ECO:0000313" key="12">
    <source>
        <dbReference type="EMBL" id="KAB2627997.1"/>
    </source>
</evidence>
<dbReference type="FunFam" id="1.25.40.10:FF:001774">
    <property type="entry name" value="Crooked neck-like protein 1"/>
    <property type="match status" value="1"/>
</dbReference>
<dbReference type="InterPro" id="IPR045075">
    <property type="entry name" value="Syf1-like"/>
</dbReference>
<evidence type="ECO:0000256" key="1">
    <source>
        <dbReference type="ARBA" id="ARBA00004123"/>
    </source>
</evidence>
<evidence type="ECO:0000256" key="8">
    <source>
        <dbReference type="ARBA" id="ARBA00037040"/>
    </source>
</evidence>
<evidence type="ECO:0000256" key="3">
    <source>
        <dbReference type="ARBA" id="ARBA00022664"/>
    </source>
</evidence>
<evidence type="ECO:0000256" key="9">
    <source>
        <dbReference type="SAM" id="MobiDB-lite"/>
    </source>
</evidence>
<dbReference type="InterPro" id="IPR055430">
    <property type="entry name" value="HAT_Syf1_CNRKL1_C"/>
</dbReference>
<feature type="region of interest" description="Disordered" evidence="9">
    <location>
        <begin position="711"/>
        <end position="766"/>
    </location>
</feature>
<comment type="caution">
    <text evidence="12">The sequence shown here is derived from an EMBL/GenBank/DDBJ whole genome shotgun (WGS) entry which is preliminary data.</text>
</comment>
<evidence type="ECO:0000259" key="10">
    <source>
        <dbReference type="Pfam" id="PF23231"/>
    </source>
</evidence>
<dbReference type="GO" id="GO:0071014">
    <property type="term" value="C:post-mRNA release spliceosomal complex"/>
    <property type="evidence" value="ECO:0007669"/>
    <property type="project" value="TreeGrafter"/>
</dbReference>
<dbReference type="FunFam" id="1.25.40.10:FF:000048">
    <property type="entry name" value="Cell cycle control protein"/>
    <property type="match status" value="1"/>
</dbReference>
<accession>A0A5N5HMF6</accession>
<dbReference type="EMBL" id="SMOL01000148">
    <property type="protein sequence ID" value="KAB2627997.1"/>
    <property type="molecule type" value="Genomic_DNA"/>
</dbReference>
<gene>
    <name evidence="12" type="ORF">D8674_032792</name>
</gene>
<dbReference type="PANTHER" id="PTHR11246:SF3">
    <property type="entry name" value="CROOKED NECK-LIKE PROTEIN 1"/>
    <property type="match status" value="1"/>
</dbReference>
<evidence type="ECO:0000256" key="6">
    <source>
        <dbReference type="ARBA" id="ARBA00023187"/>
    </source>
</evidence>
<evidence type="ECO:0000313" key="13">
    <source>
        <dbReference type="Proteomes" id="UP000327157"/>
    </source>
</evidence>
<keyword evidence="4" id="KW-0747">Spliceosome</keyword>
<dbReference type="InterPro" id="IPR055433">
    <property type="entry name" value="HAT_Syf1-like_N"/>
</dbReference>
<dbReference type="GO" id="GO:0000245">
    <property type="term" value="P:spliceosomal complex assembly"/>
    <property type="evidence" value="ECO:0007669"/>
    <property type="project" value="TreeGrafter"/>
</dbReference>
<organism evidence="12 13">
    <name type="scientific">Pyrus ussuriensis x Pyrus communis</name>
    <dbReference type="NCBI Taxonomy" id="2448454"/>
    <lineage>
        <taxon>Eukaryota</taxon>
        <taxon>Viridiplantae</taxon>
        <taxon>Streptophyta</taxon>
        <taxon>Embryophyta</taxon>
        <taxon>Tracheophyta</taxon>
        <taxon>Spermatophyta</taxon>
        <taxon>Magnoliopsida</taxon>
        <taxon>eudicotyledons</taxon>
        <taxon>Gunneridae</taxon>
        <taxon>Pentapetalae</taxon>
        <taxon>rosids</taxon>
        <taxon>fabids</taxon>
        <taxon>Rosales</taxon>
        <taxon>Rosaceae</taxon>
        <taxon>Amygdaloideae</taxon>
        <taxon>Maleae</taxon>
        <taxon>Pyrus</taxon>
    </lineage>
</organism>
<reference evidence="12 13" key="3">
    <citation type="submission" date="2019-11" db="EMBL/GenBank/DDBJ databases">
        <title>A de novo genome assembly of a pear dwarfing rootstock.</title>
        <authorList>
            <person name="Wang F."/>
            <person name="Wang J."/>
            <person name="Li S."/>
            <person name="Zhang Y."/>
            <person name="Fang M."/>
            <person name="Ma L."/>
            <person name="Zhao Y."/>
            <person name="Jiang S."/>
        </authorList>
    </citation>
    <scope>NUCLEOTIDE SEQUENCE [LARGE SCALE GENOMIC DNA]</scope>
    <source>
        <strain evidence="12">S2</strain>
        <tissue evidence="12">Leaf</tissue>
    </source>
</reference>
<dbReference type="Pfam" id="PF23233">
    <property type="entry name" value="HAT_Syf1_CNRKL1_N"/>
    <property type="match status" value="1"/>
</dbReference>
<dbReference type="GO" id="GO:0071007">
    <property type="term" value="C:U2-type catalytic step 2 spliceosome"/>
    <property type="evidence" value="ECO:0007669"/>
    <property type="project" value="TreeGrafter"/>
</dbReference>
<dbReference type="PANTHER" id="PTHR11246">
    <property type="entry name" value="PRE-MRNA SPLICING FACTOR"/>
    <property type="match status" value="1"/>
</dbReference>
<keyword evidence="5" id="KW-0677">Repeat</keyword>
<dbReference type="InterPro" id="IPR059164">
    <property type="entry name" value="HAT_PRP39_C"/>
</dbReference>
<proteinExistence type="inferred from homology"/>
<dbReference type="Pfam" id="PF23241">
    <property type="entry name" value="HAT_PRP39_C"/>
    <property type="match status" value="1"/>
</dbReference>
<feature type="compositionally biased region" description="Low complexity" evidence="9">
    <location>
        <begin position="711"/>
        <end position="746"/>
    </location>
</feature>
<feature type="domain" description="Pre-mRNA-splicing factor Syf1-like N-terminal HAT-repeats" evidence="11">
    <location>
        <begin position="319"/>
        <end position="479"/>
    </location>
</feature>
<comment type="subcellular location">
    <subcellularLocation>
        <location evidence="1">Nucleus</location>
    </subcellularLocation>
</comment>
<name>A0A5N5HMF6_9ROSA</name>
<keyword evidence="6" id="KW-0508">mRNA splicing</keyword>
<evidence type="ECO:0000256" key="7">
    <source>
        <dbReference type="ARBA" id="ARBA00023242"/>
    </source>
</evidence>
<comment type="similarity">
    <text evidence="2">Belongs to the crooked-neck family.</text>
</comment>
<feature type="domain" description="Pre-mRNA-splicing factor Syf1/CRNKL1-like C-terminal HAT-repeats" evidence="10">
    <location>
        <begin position="13"/>
        <end position="309"/>
    </location>
</feature>
<dbReference type="OrthoDB" id="541719at2759"/>
<dbReference type="Gene3D" id="1.25.40.10">
    <property type="entry name" value="Tetratricopeptide repeat domain"/>
    <property type="match status" value="4"/>
</dbReference>
<keyword evidence="3" id="KW-0507">mRNA processing</keyword>
<reference evidence="13" key="2">
    <citation type="submission" date="2019-10" db="EMBL/GenBank/DDBJ databases">
        <title>A de novo genome assembly of a pear dwarfing rootstock.</title>
        <authorList>
            <person name="Wang F."/>
            <person name="Wang J."/>
            <person name="Li S."/>
            <person name="Zhang Y."/>
            <person name="Fang M."/>
            <person name="Ma L."/>
            <person name="Zhao Y."/>
            <person name="Jiang S."/>
        </authorList>
    </citation>
    <scope>NUCLEOTIDE SEQUENCE [LARGE SCALE GENOMIC DNA]</scope>
</reference>
<evidence type="ECO:0000256" key="2">
    <source>
        <dbReference type="ARBA" id="ARBA00008644"/>
    </source>
</evidence>
<dbReference type="InterPro" id="IPR003107">
    <property type="entry name" value="HAT"/>
</dbReference>
<feature type="compositionally biased region" description="Basic and acidic residues" evidence="9">
    <location>
        <begin position="754"/>
        <end position="766"/>
    </location>
</feature>
<dbReference type="SMART" id="SM00386">
    <property type="entry name" value="HAT"/>
    <property type="match status" value="15"/>
</dbReference>
<dbReference type="FunFam" id="1.25.40.10:FF:000072">
    <property type="entry name" value="Crooked neck-like protein 1"/>
    <property type="match status" value="1"/>
</dbReference>
<dbReference type="GO" id="GO:0000974">
    <property type="term" value="C:Prp19 complex"/>
    <property type="evidence" value="ECO:0007669"/>
    <property type="project" value="TreeGrafter"/>
</dbReference>
<reference evidence="12 13" key="1">
    <citation type="submission" date="2019-09" db="EMBL/GenBank/DDBJ databases">
        <authorList>
            <person name="Ou C."/>
        </authorList>
    </citation>
    <scope>NUCLEOTIDE SEQUENCE [LARGE SCALE GENOMIC DNA]</scope>
    <source>
        <strain evidence="12">S2</strain>
        <tissue evidence="12">Leaf</tissue>
    </source>
</reference>
<evidence type="ECO:0000256" key="5">
    <source>
        <dbReference type="ARBA" id="ARBA00022737"/>
    </source>
</evidence>
<keyword evidence="7" id="KW-0539">Nucleus</keyword>
<evidence type="ECO:0000259" key="11">
    <source>
        <dbReference type="Pfam" id="PF23233"/>
    </source>
</evidence>
<dbReference type="SUPFAM" id="SSF48452">
    <property type="entry name" value="TPR-like"/>
    <property type="match status" value="3"/>
</dbReference>
<dbReference type="InterPro" id="IPR011990">
    <property type="entry name" value="TPR-like_helical_dom_sf"/>
</dbReference>
<keyword evidence="13" id="KW-1185">Reference proteome</keyword>